<comment type="similarity">
    <text evidence="2 12">Belongs to the class-I aminoacyl-tRNA synthetase family.</text>
</comment>
<proteinExistence type="inferred from homology"/>
<evidence type="ECO:0000256" key="5">
    <source>
        <dbReference type="ARBA" id="ARBA00022598"/>
    </source>
</evidence>
<feature type="binding site" evidence="12">
    <location>
        <position position="275"/>
    </location>
    <ligand>
        <name>ATP</name>
        <dbReference type="ChEBI" id="CHEBI:30616"/>
    </ligand>
</feature>
<comment type="subunit">
    <text evidence="3 12">Monomer.</text>
</comment>
<feature type="domain" description="Cysteinyl-tRNA synthetase class Ia DALR" evidence="13">
    <location>
        <begin position="355"/>
        <end position="416"/>
    </location>
</feature>
<dbReference type="InterPro" id="IPR015273">
    <property type="entry name" value="Cys-tRNA-synt_Ia_DALR"/>
</dbReference>
<feature type="binding site" evidence="12">
    <location>
        <position position="244"/>
    </location>
    <ligand>
        <name>Zn(2+)</name>
        <dbReference type="ChEBI" id="CHEBI:29105"/>
    </ligand>
</feature>
<dbReference type="HAMAP" id="MF_00041">
    <property type="entry name" value="Cys_tRNA_synth"/>
    <property type="match status" value="1"/>
</dbReference>
<evidence type="ECO:0000256" key="12">
    <source>
        <dbReference type="HAMAP-Rule" id="MF_00041"/>
    </source>
</evidence>
<evidence type="ECO:0000259" key="13">
    <source>
        <dbReference type="SMART" id="SM00840"/>
    </source>
</evidence>
<reference evidence="14 15" key="1">
    <citation type="journal article" date="2011" name="Appl. Environ. Microbiol.">
        <title>The genome of Buchnera aphidicola from the aphid Cinara tujafilina provides new clues about the evolutionary history of metabolic losses in bacterial endosymbionts.</title>
        <authorList>
            <person name="Lamelas A."/>
            <person name="Gosalbes M.J."/>
            <person name="Moya A."/>
            <person name="Latorre A."/>
        </authorList>
    </citation>
    <scope>NUCLEOTIDE SEQUENCE [LARGE SCALE GENOMIC DNA]</scope>
    <source>
        <strain evidence="15">Cinara tujafilina</strain>
    </source>
</reference>
<organism evidence="14 15">
    <name type="scientific">Buchnera aphidicola</name>
    <name type="common">Cinara tujafilina</name>
    <dbReference type="NCBI Taxonomy" id="261317"/>
    <lineage>
        <taxon>Bacteria</taxon>
        <taxon>Pseudomonadati</taxon>
        <taxon>Pseudomonadota</taxon>
        <taxon>Gammaproteobacteria</taxon>
        <taxon>Enterobacterales</taxon>
        <taxon>Erwiniaceae</taxon>
        <taxon>Buchnera</taxon>
    </lineage>
</organism>
<dbReference type="GO" id="GO:0008270">
    <property type="term" value="F:zinc ion binding"/>
    <property type="evidence" value="ECO:0007669"/>
    <property type="project" value="UniProtKB-UniRule"/>
</dbReference>
<dbReference type="GO" id="GO:0004817">
    <property type="term" value="F:cysteine-tRNA ligase activity"/>
    <property type="evidence" value="ECO:0007669"/>
    <property type="project" value="UniProtKB-UniRule"/>
</dbReference>
<dbReference type="Gene3D" id="3.40.50.620">
    <property type="entry name" value="HUPs"/>
    <property type="match status" value="1"/>
</dbReference>
<feature type="binding site" evidence="12">
    <location>
        <position position="240"/>
    </location>
    <ligand>
        <name>Zn(2+)</name>
        <dbReference type="ChEBI" id="CHEBI:29105"/>
    </ligand>
</feature>
<dbReference type="InterPro" id="IPR032678">
    <property type="entry name" value="tRNA-synt_1_cat_dom"/>
</dbReference>
<dbReference type="Pfam" id="PF01406">
    <property type="entry name" value="tRNA-synt_1e"/>
    <property type="match status" value="1"/>
</dbReference>
<dbReference type="GO" id="GO:0005524">
    <property type="term" value="F:ATP binding"/>
    <property type="evidence" value="ECO:0007669"/>
    <property type="project" value="UniProtKB-UniRule"/>
</dbReference>
<gene>
    <name evidence="12 14" type="primary">cysS</name>
    <name evidence="14" type="ORF">BCTU_317</name>
</gene>
<evidence type="ECO:0000313" key="14">
    <source>
        <dbReference type="EMBL" id="AEH39886.1"/>
    </source>
</evidence>
<keyword evidence="5 12" id="KW-0436">Ligase</keyword>
<dbReference type="STRING" id="261317.BCTU_317"/>
<dbReference type="InterPro" id="IPR014729">
    <property type="entry name" value="Rossmann-like_a/b/a_fold"/>
</dbReference>
<dbReference type="Proteomes" id="UP000006811">
    <property type="component" value="Chromosome"/>
</dbReference>
<evidence type="ECO:0000256" key="3">
    <source>
        <dbReference type="ARBA" id="ARBA00011245"/>
    </source>
</evidence>
<keyword evidence="10 12" id="KW-0648">Protein biosynthesis</keyword>
<evidence type="ECO:0000256" key="11">
    <source>
        <dbReference type="ARBA" id="ARBA00023146"/>
    </source>
</evidence>
<keyword evidence="6 12" id="KW-0479">Metal-binding</keyword>
<dbReference type="PANTHER" id="PTHR10890">
    <property type="entry name" value="CYSTEINYL-TRNA SYNTHETASE"/>
    <property type="match status" value="1"/>
</dbReference>
<dbReference type="EMBL" id="CP001817">
    <property type="protein sequence ID" value="AEH39886.1"/>
    <property type="molecule type" value="Genomic_DNA"/>
</dbReference>
<keyword evidence="8 12" id="KW-0862">Zinc</keyword>
<evidence type="ECO:0000256" key="10">
    <source>
        <dbReference type="ARBA" id="ARBA00022917"/>
    </source>
</evidence>
<evidence type="ECO:0000256" key="7">
    <source>
        <dbReference type="ARBA" id="ARBA00022741"/>
    </source>
</evidence>
<dbReference type="InterPro" id="IPR009080">
    <property type="entry name" value="tRNAsynth_Ia_anticodon-bd"/>
</dbReference>
<dbReference type="SMART" id="SM00840">
    <property type="entry name" value="DALR_2"/>
    <property type="match status" value="1"/>
</dbReference>
<dbReference type="PANTHER" id="PTHR10890:SF3">
    <property type="entry name" value="CYSTEINE--TRNA LIGASE, CYTOPLASMIC"/>
    <property type="match status" value="1"/>
</dbReference>
<comment type="subcellular location">
    <subcellularLocation>
        <location evidence="1 12">Cytoplasm</location>
    </subcellularLocation>
</comment>
<protein>
    <recommendedName>
        <fullName evidence="12">Cysteine--tRNA ligase</fullName>
        <ecNumber evidence="12">6.1.1.16</ecNumber>
    </recommendedName>
    <alternativeName>
        <fullName evidence="12">Cysteinyl-tRNA synthetase</fullName>
        <shortName evidence="12">CysRS</shortName>
    </alternativeName>
</protein>
<feature type="binding site" evidence="12">
    <location>
        <position position="215"/>
    </location>
    <ligand>
        <name>Zn(2+)</name>
        <dbReference type="ChEBI" id="CHEBI:29105"/>
    </ligand>
</feature>
<sequence>MLKIFNTLTKMKEKFFFSYKKIINIYVCGVTTYDFCHIGHARTFLIFDMLIRYLQNIGYVTNYVRNITDIDDKIINRAINNNESVKNFSLRMISEMKKDFFSLGLLEPNYEPKVTESITDIISIIKKLINNKYAYIEKNGDVLFSIKNCSKYGKLSRRLINIHDKKNTDFKKNNVFIKDFVLWKNFLLKKQTDKKDSVFWDSPWGLGRPGWHIECSAIHQRYCLDGVDIHGGGIDLLFPHHENELAQSCCINSDFPIHFWMHTGMVILNNKKVSKSLNNFITIRSLLLKYHPEVIRYYFLSTHYRHPLYYNENNLIISQKILNRIYTVISDNYLILLTDVLDFKDKKIRNNFKKKFYNAMNDDFNTPKVCSLLYDLSRYINMIYKNNRILARALVSDLIYFGNILGLLKTNPEKFLFQNPSIYSKKMNFINKLIKLRMYYRDIKKWELADKIRNKLLNLGVKIQDTKNNSIYRFL</sequence>
<feature type="short sequence motif" description="'HIGH' region" evidence="12">
    <location>
        <begin position="30"/>
        <end position="40"/>
    </location>
</feature>
<dbReference type="Pfam" id="PF09190">
    <property type="entry name" value="DALR_2"/>
    <property type="match status" value="1"/>
</dbReference>
<dbReference type="PRINTS" id="PR00983">
    <property type="entry name" value="TRNASYNTHCYS"/>
</dbReference>
<dbReference type="SUPFAM" id="SSF47323">
    <property type="entry name" value="Anticodon-binding domain of a subclass of class I aminoacyl-tRNA synthetases"/>
    <property type="match status" value="1"/>
</dbReference>
<dbReference type="eggNOG" id="COG0215">
    <property type="taxonomic scope" value="Bacteria"/>
</dbReference>
<dbReference type="KEGG" id="baj:BCTU_317"/>
<comment type="caution">
    <text evidence="12">Lacks conserved residue(s) required for the propagation of feature annotation.</text>
</comment>
<comment type="catalytic activity">
    <reaction evidence="12">
        <text>tRNA(Cys) + L-cysteine + ATP = L-cysteinyl-tRNA(Cys) + AMP + diphosphate</text>
        <dbReference type="Rhea" id="RHEA:17773"/>
        <dbReference type="Rhea" id="RHEA-COMP:9661"/>
        <dbReference type="Rhea" id="RHEA-COMP:9679"/>
        <dbReference type="ChEBI" id="CHEBI:30616"/>
        <dbReference type="ChEBI" id="CHEBI:33019"/>
        <dbReference type="ChEBI" id="CHEBI:35235"/>
        <dbReference type="ChEBI" id="CHEBI:78442"/>
        <dbReference type="ChEBI" id="CHEBI:78517"/>
        <dbReference type="ChEBI" id="CHEBI:456215"/>
        <dbReference type="EC" id="6.1.1.16"/>
    </reaction>
</comment>
<evidence type="ECO:0000256" key="9">
    <source>
        <dbReference type="ARBA" id="ARBA00022840"/>
    </source>
</evidence>
<evidence type="ECO:0000256" key="1">
    <source>
        <dbReference type="ARBA" id="ARBA00004496"/>
    </source>
</evidence>
<dbReference type="GO" id="GO:0006423">
    <property type="term" value="P:cysteinyl-tRNA aminoacylation"/>
    <property type="evidence" value="ECO:0007669"/>
    <property type="project" value="UniProtKB-UniRule"/>
</dbReference>
<evidence type="ECO:0000313" key="15">
    <source>
        <dbReference type="Proteomes" id="UP000006811"/>
    </source>
</evidence>
<dbReference type="GO" id="GO:0005829">
    <property type="term" value="C:cytosol"/>
    <property type="evidence" value="ECO:0007669"/>
    <property type="project" value="TreeGrafter"/>
</dbReference>
<dbReference type="EC" id="6.1.1.16" evidence="12"/>
<dbReference type="AlphaFoldDB" id="F7WZL9"/>
<evidence type="ECO:0000256" key="8">
    <source>
        <dbReference type="ARBA" id="ARBA00022833"/>
    </source>
</evidence>
<comment type="cofactor">
    <cofactor evidence="12">
        <name>Zn(2+)</name>
        <dbReference type="ChEBI" id="CHEBI:29105"/>
    </cofactor>
    <text evidence="12">Binds 1 zinc ion per subunit.</text>
</comment>
<dbReference type="InterPro" id="IPR024909">
    <property type="entry name" value="Cys-tRNA/MSH_ligase"/>
</dbReference>
<keyword evidence="7 12" id="KW-0547">Nucleotide-binding</keyword>
<keyword evidence="4 12" id="KW-0963">Cytoplasm</keyword>
<name>F7WZL9_9GAMM</name>
<keyword evidence="15" id="KW-1185">Reference proteome</keyword>
<dbReference type="OrthoDB" id="9815130at2"/>
<keyword evidence="11 12" id="KW-0030">Aminoacyl-tRNA synthetase</keyword>
<dbReference type="NCBIfam" id="TIGR00435">
    <property type="entry name" value="cysS"/>
    <property type="match status" value="1"/>
</dbReference>
<evidence type="ECO:0000256" key="4">
    <source>
        <dbReference type="ARBA" id="ARBA00022490"/>
    </source>
</evidence>
<feature type="binding site" evidence="12">
    <location>
        <position position="28"/>
    </location>
    <ligand>
        <name>Zn(2+)</name>
        <dbReference type="ChEBI" id="CHEBI:29105"/>
    </ligand>
</feature>
<dbReference type="HOGENOM" id="CLU_013528_0_1_6"/>
<evidence type="ECO:0000256" key="6">
    <source>
        <dbReference type="ARBA" id="ARBA00022723"/>
    </source>
</evidence>
<keyword evidence="9 12" id="KW-0067">ATP-binding</keyword>
<dbReference type="SUPFAM" id="SSF52374">
    <property type="entry name" value="Nucleotidylyl transferase"/>
    <property type="match status" value="1"/>
</dbReference>
<dbReference type="CDD" id="cd00672">
    <property type="entry name" value="CysRS_core"/>
    <property type="match status" value="1"/>
</dbReference>
<accession>F7WZL9</accession>
<dbReference type="Gene3D" id="1.20.120.1910">
    <property type="entry name" value="Cysteine-tRNA ligase, C-terminal anti-codon recognition domain"/>
    <property type="match status" value="1"/>
</dbReference>
<dbReference type="InterPro" id="IPR015803">
    <property type="entry name" value="Cys-tRNA-ligase"/>
</dbReference>
<evidence type="ECO:0000256" key="2">
    <source>
        <dbReference type="ARBA" id="ARBA00005594"/>
    </source>
</evidence>